<dbReference type="Pfam" id="PF00187">
    <property type="entry name" value="Chitin_bind_1"/>
    <property type="match status" value="2"/>
</dbReference>
<dbReference type="InterPro" id="IPR001002">
    <property type="entry name" value="Chitin-bd_1"/>
</dbReference>
<dbReference type="Gene3D" id="3.30.60.10">
    <property type="entry name" value="Endochitinase-like"/>
    <property type="match status" value="2"/>
</dbReference>
<feature type="disulfide bond" evidence="3">
    <location>
        <begin position="123"/>
        <end position="137"/>
    </location>
</feature>
<feature type="disulfide bond" evidence="3">
    <location>
        <begin position="40"/>
        <end position="52"/>
    </location>
</feature>
<dbReference type="CDD" id="cd00035">
    <property type="entry name" value="ChtBD1"/>
    <property type="match status" value="2"/>
</dbReference>
<evidence type="ECO:0000259" key="6">
    <source>
        <dbReference type="PROSITE" id="PS50941"/>
    </source>
</evidence>
<keyword evidence="2 3" id="KW-1015">Disulfide bond</keyword>
<feature type="disulfide bond" evidence="3">
    <location>
        <begin position="109"/>
        <end position="124"/>
    </location>
</feature>
<sequence>MKINMNVALPLLIIAALILLATNPAAFVANAQDCGPGKKCKDGSCCSEYGWCGNTDQHCGKGCLSNCDGGGKKSPPPPPDNSYSFPAIRRGGGVVVKGGDDGSYNDPHCGSQAGGGTCDPGYCCSQFGFCGKTVEYCGDGCQNGCGGGNAPPSP</sequence>
<feature type="disulfide bond" evidence="3">
    <location>
        <begin position="118"/>
        <end position="130"/>
    </location>
</feature>
<evidence type="ECO:0000313" key="7">
    <source>
        <dbReference type="EMBL" id="CAL1387749.1"/>
    </source>
</evidence>
<evidence type="ECO:0000256" key="1">
    <source>
        <dbReference type="ARBA" id="ARBA00022669"/>
    </source>
</evidence>
<dbReference type="PANTHER" id="PTHR47849:SF12">
    <property type="match status" value="1"/>
</dbReference>
<keyword evidence="8" id="KW-1185">Reference proteome</keyword>
<feature type="domain" description="Chitin-binding type-1" evidence="6">
    <location>
        <begin position="31"/>
        <end position="69"/>
    </location>
</feature>
<dbReference type="InterPro" id="IPR036861">
    <property type="entry name" value="Endochitinase-like_sf"/>
</dbReference>
<dbReference type="GO" id="GO:0008061">
    <property type="term" value="F:chitin binding"/>
    <property type="evidence" value="ECO:0007669"/>
    <property type="project" value="UniProtKB-UniRule"/>
</dbReference>
<dbReference type="SUPFAM" id="SSF57016">
    <property type="entry name" value="Plant lectins/antimicrobial peptides"/>
    <property type="match status" value="2"/>
</dbReference>
<reference evidence="7 8" key="1">
    <citation type="submission" date="2024-04" db="EMBL/GenBank/DDBJ databases">
        <authorList>
            <person name="Fracassetti M."/>
        </authorList>
    </citation>
    <scope>NUCLEOTIDE SEQUENCE [LARGE SCALE GENOMIC DNA]</scope>
</reference>
<dbReference type="PROSITE" id="PS00026">
    <property type="entry name" value="CHIT_BIND_I_1"/>
    <property type="match status" value="1"/>
</dbReference>
<feature type="region of interest" description="Disordered" evidence="4">
    <location>
        <begin position="69"/>
        <end position="99"/>
    </location>
</feature>
<organism evidence="7 8">
    <name type="scientific">Linum trigynum</name>
    <dbReference type="NCBI Taxonomy" id="586398"/>
    <lineage>
        <taxon>Eukaryota</taxon>
        <taxon>Viridiplantae</taxon>
        <taxon>Streptophyta</taxon>
        <taxon>Embryophyta</taxon>
        <taxon>Tracheophyta</taxon>
        <taxon>Spermatophyta</taxon>
        <taxon>Magnoliopsida</taxon>
        <taxon>eudicotyledons</taxon>
        <taxon>Gunneridae</taxon>
        <taxon>Pentapetalae</taxon>
        <taxon>rosids</taxon>
        <taxon>fabids</taxon>
        <taxon>Malpighiales</taxon>
        <taxon>Linaceae</taxon>
        <taxon>Linum</taxon>
    </lineage>
</organism>
<feature type="domain" description="Chitin-binding type-1" evidence="6">
    <location>
        <begin position="106"/>
        <end position="147"/>
    </location>
</feature>
<name>A0AAV2EPL6_9ROSI</name>
<feature type="signal peptide" evidence="5">
    <location>
        <begin position="1"/>
        <end position="31"/>
    </location>
</feature>
<keyword evidence="1 3" id="KW-0147">Chitin-binding</keyword>
<proteinExistence type="predicted"/>
<feature type="disulfide bond" evidence="3">
    <location>
        <begin position="45"/>
        <end position="59"/>
    </location>
</feature>
<dbReference type="InterPro" id="IPR018371">
    <property type="entry name" value="Chitin-binding_1_CS"/>
</dbReference>
<feature type="disulfide bond" evidence="3">
    <location>
        <begin position="63"/>
        <end position="67"/>
    </location>
</feature>
<dbReference type="AlphaFoldDB" id="A0AAV2EPL6"/>
<gene>
    <name evidence="7" type="ORF">LTRI10_LOCUS28713</name>
</gene>
<comment type="caution">
    <text evidence="3">Lacks conserved residue(s) required for the propagation of feature annotation.</text>
</comment>
<keyword evidence="5" id="KW-0732">Signal</keyword>
<evidence type="ECO:0000256" key="4">
    <source>
        <dbReference type="SAM" id="MobiDB-lite"/>
    </source>
</evidence>
<dbReference type="SMART" id="SM00270">
    <property type="entry name" value="ChtBD1"/>
    <property type="match status" value="2"/>
</dbReference>
<dbReference type="PANTHER" id="PTHR47849">
    <property type="entry name" value="CHITIN-BINDING LECTIN 1"/>
    <property type="match status" value="1"/>
</dbReference>
<evidence type="ECO:0000313" key="8">
    <source>
        <dbReference type="Proteomes" id="UP001497516"/>
    </source>
</evidence>
<dbReference type="Proteomes" id="UP001497516">
    <property type="component" value="Chromosome 5"/>
</dbReference>
<evidence type="ECO:0000256" key="5">
    <source>
        <dbReference type="SAM" id="SignalP"/>
    </source>
</evidence>
<protein>
    <recommendedName>
        <fullName evidence="6">Chitin-binding type-1 domain-containing protein</fullName>
    </recommendedName>
</protein>
<feature type="disulfide bond" evidence="3">
    <location>
        <begin position="141"/>
        <end position="145"/>
    </location>
</feature>
<evidence type="ECO:0000256" key="2">
    <source>
        <dbReference type="ARBA" id="ARBA00023157"/>
    </source>
</evidence>
<evidence type="ECO:0000256" key="3">
    <source>
        <dbReference type="PROSITE-ProRule" id="PRU00261"/>
    </source>
</evidence>
<dbReference type="PROSITE" id="PS50941">
    <property type="entry name" value="CHIT_BIND_I_2"/>
    <property type="match status" value="2"/>
</dbReference>
<dbReference type="EMBL" id="OZ034818">
    <property type="protein sequence ID" value="CAL1387749.1"/>
    <property type="molecule type" value="Genomic_DNA"/>
</dbReference>
<accession>A0AAV2EPL6</accession>
<feature type="chain" id="PRO_5043629056" description="Chitin-binding type-1 domain-containing protein" evidence="5">
    <location>
        <begin position="32"/>
        <end position="154"/>
    </location>
</feature>